<gene>
    <name evidence="8" type="primary">Prss57</name>
    <name evidence="8" type="ORF">RHICYA_R10587</name>
</gene>
<dbReference type="PANTHER" id="PTHR24271:SF55">
    <property type="entry name" value="SERINE PROTEASE 57"/>
    <property type="match status" value="1"/>
</dbReference>
<evidence type="ECO:0000256" key="3">
    <source>
        <dbReference type="ARBA" id="ARBA00022801"/>
    </source>
</evidence>
<dbReference type="SMART" id="SM00020">
    <property type="entry name" value="Tryp_SPc"/>
    <property type="match status" value="1"/>
</dbReference>
<organism evidence="8 9">
    <name type="scientific">Rhinopomastus cyanomelas</name>
    <name type="common">Common scimitarbill</name>
    <dbReference type="NCBI Taxonomy" id="113115"/>
    <lineage>
        <taxon>Eukaryota</taxon>
        <taxon>Metazoa</taxon>
        <taxon>Chordata</taxon>
        <taxon>Craniata</taxon>
        <taxon>Vertebrata</taxon>
        <taxon>Euteleostomi</taxon>
        <taxon>Archelosauria</taxon>
        <taxon>Archosauria</taxon>
        <taxon>Dinosauria</taxon>
        <taxon>Saurischia</taxon>
        <taxon>Theropoda</taxon>
        <taxon>Coelurosauria</taxon>
        <taxon>Aves</taxon>
        <taxon>Neognathae</taxon>
        <taxon>Neoaves</taxon>
        <taxon>Telluraves</taxon>
        <taxon>Coraciimorphae</taxon>
        <taxon>Bucerotiformes</taxon>
        <taxon>Rhinopomastidae</taxon>
        <taxon>Rhinopomastus</taxon>
    </lineage>
</organism>
<dbReference type="InterPro" id="IPR001254">
    <property type="entry name" value="Trypsin_dom"/>
</dbReference>
<dbReference type="InterPro" id="IPR018114">
    <property type="entry name" value="TRYPSIN_HIS"/>
</dbReference>
<dbReference type="GO" id="GO:0006508">
    <property type="term" value="P:proteolysis"/>
    <property type="evidence" value="ECO:0007669"/>
    <property type="project" value="UniProtKB-KW"/>
</dbReference>
<dbReference type="Proteomes" id="UP000565785">
    <property type="component" value="Unassembled WGS sequence"/>
</dbReference>
<dbReference type="InterPro" id="IPR001314">
    <property type="entry name" value="Peptidase_S1A"/>
</dbReference>
<dbReference type="PROSITE" id="PS00134">
    <property type="entry name" value="TRYPSIN_HIS"/>
    <property type="match status" value="1"/>
</dbReference>
<dbReference type="AlphaFoldDB" id="A0A7L1NS05"/>
<dbReference type="SUPFAM" id="SSF50494">
    <property type="entry name" value="Trypsin-like serine proteases"/>
    <property type="match status" value="1"/>
</dbReference>
<keyword evidence="2" id="KW-0732">Signal</keyword>
<dbReference type="InterPro" id="IPR009003">
    <property type="entry name" value="Peptidase_S1_PA"/>
</dbReference>
<evidence type="ECO:0000256" key="1">
    <source>
        <dbReference type="ARBA" id="ARBA00022670"/>
    </source>
</evidence>
<dbReference type="PRINTS" id="PR00722">
    <property type="entry name" value="CHYMOTRYPSIN"/>
</dbReference>
<dbReference type="FunFam" id="2.40.10.10:FF:000120">
    <property type="entry name" value="Putative serine protease"/>
    <property type="match status" value="1"/>
</dbReference>
<evidence type="ECO:0000256" key="2">
    <source>
        <dbReference type="ARBA" id="ARBA00022729"/>
    </source>
</evidence>
<dbReference type="InterPro" id="IPR033116">
    <property type="entry name" value="TRYPSIN_SER"/>
</dbReference>
<dbReference type="PROSITE" id="PS50240">
    <property type="entry name" value="TRYPSIN_DOM"/>
    <property type="match status" value="1"/>
</dbReference>
<evidence type="ECO:0000313" key="8">
    <source>
        <dbReference type="EMBL" id="NXO02393.1"/>
    </source>
</evidence>
<keyword evidence="4 6" id="KW-0720">Serine protease</keyword>
<dbReference type="PANTHER" id="PTHR24271">
    <property type="entry name" value="KALLIKREIN-RELATED"/>
    <property type="match status" value="1"/>
</dbReference>
<dbReference type="InterPro" id="IPR043504">
    <property type="entry name" value="Peptidase_S1_PA_chymotrypsin"/>
</dbReference>
<keyword evidence="1 6" id="KW-0645">Protease</keyword>
<feature type="non-terminal residue" evidence="8">
    <location>
        <position position="1"/>
    </location>
</feature>
<keyword evidence="5" id="KW-1015">Disulfide bond</keyword>
<keyword evidence="9" id="KW-1185">Reference proteome</keyword>
<evidence type="ECO:0000256" key="5">
    <source>
        <dbReference type="ARBA" id="ARBA00023157"/>
    </source>
</evidence>
<dbReference type="GO" id="GO:0004252">
    <property type="term" value="F:serine-type endopeptidase activity"/>
    <property type="evidence" value="ECO:0007669"/>
    <property type="project" value="InterPro"/>
</dbReference>
<protein>
    <submittedName>
        <fullName evidence="8">PRS57 protease</fullName>
    </submittedName>
</protein>
<name>A0A7L1NS05_RHICY</name>
<evidence type="ECO:0000256" key="6">
    <source>
        <dbReference type="RuleBase" id="RU363034"/>
    </source>
</evidence>
<dbReference type="PROSITE" id="PS00135">
    <property type="entry name" value="TRYPSIN_SER"/>
    <property type="match status" value="1"/>
</dbReference>
<proteinExistence type="predicted"/>
<dbReference type="CDD" id="cd00190">
    <property type="entry name" value="Tryp_SPc"/>
    <property type="match status" value="1"/>
</dbReference>
<evidence type="ECO:0000313" key="9">
    <source>
        <dbReference type="Proteomes" id="UP000565785"/>
    </source>
</evidence>
<dbReference type="EMBL" id="VXBP01008523">
    <property type="protein sequence ID" value="NXO02393.1"/>
    <property type="molecule type" value="Genomic_DNA"/>
</dbReference>
<evidence type="ECO:0000256" key="4">
    <source>
        <dbReference type="ARBA" id="ARBA00022825"/>
    </source>
</evidence>
<evidence type="ECO:0000259" key="7">
    <source>
        <dbReference type="PROSITE" id="PS50240"/>
    </source>
</evidence>
<dbReference type="OrthoDB" id="8440449at2759"/>
<comment type="caution">
    <text evidence="8">The sequence shown here is derived from an EMBL/GenBank/DDBJ whole genome shotgun (WGS) entry which is preliminary data.</text>
</comment>
<keyword evidence="3 6" id="KW-0378">Hydrolase</keyword>
<dbReference type="Pfam" id="PF00089">
    <property type="entry name" value="Trypsin"/>
    <property type="match status" value="1"/>
</dbReference>
<feature type="non-terminal residue" evidence="8">
    <location>
        <position position="234"/>
    </location>
</feature>
<dbReference type="Gene3D" id="2.40.10.10">
    <property type="entry name" value="Trypsin-like serine proteases"/>
    <property type="match status" value="2"/>
</dbReference>
<reference evidence="8 9" key="1">
    <citation type="submission" date="2019-09" db="EMBL/GenBank/DDBJ databases">
        <title>Bird 10,000 Genomes (B10K) Project - Family phase.</title>
        <authorList>
            <person name="Zhang G."/>
        </authorList>
    </citation>
    <scope>NUCLEOTIDE SEQUENCE [LARGE SCALE GENOMIC DNA]</scope>
    <source>
        <strain evidence="8">B10K-DU-002-35</strain>
        <tissue evidence="8">Muscle</tissue>
    </source>
</reference>
<sequence length="234" mass="25718">GTQGSGIIGGKEVVPHSRPFMASIQLDGQHVCGGFLVWPRWVMTAAHCLVPRSSPAVRVVLGAHRLEEPEGTQQFFAVTESIAHPRYSPSSTDNDIRLLRLNRSAVLNQFVQRIRLPSPHIDLKPGTVCSVVGWGDTTNYGDRPAALMETPTTIVKRRLCRTLWRGKVSPNMLCGASTNATLQGVCAGDSGGPLIFQKKVYGIVSFSGARCGDRRYPDIYTKISNYIDWVHRTM</sequence>
<accession>A0A7L1NS05</accession>
<feature type="domain" description="Peptidase S1" evidence="7">
    <location>
        <begin position="7"/>
        <end position="234"/>
    </location>
</feature>